<dbReference type="EMBL" id="CP052909">
    <property type="protein sequence ID" value="QNJ96772.1"/>
    <property type="molecule type" value="Genomic_DNA"/>
</dbReference>
<accession>A0A7G8PR06</accession>
<keyword evidence="1" id="KW-0472">Membrane</keyword>
<evidence type="ECO:0000313" key="3">
    <source>
        <dbReference type="Proteomes" id="UP000515514"/>
    </source>
</evidence>
<dbReference type="RefSeq" id="WP_186989922.1">
    <property type="nucleotide sequence ID" value="NZ_CP052909.1"/>
</dbReference>
<feature type="transmembrane region" description="Helical" evidence="1">
    <location>
        <begin position="38"/>
        <end position="60"/>
    </location>
</feature>
<organism evidence="2 3">
    <name type="scientific">Constantimarinum furrinae</name>
    <dbReference type="NCBI Taxonomy" id="2562285"/>
    <lineage>
        <taxon>Bacteria</taxon>
        <taxon>Pseudomonadati</taxon>
        <taxon>Bacteroidota</taxon>
        <taxon>Flavobacteriia</taxon>
        <taxon>Flavobacteriales</taxon>
        <taxon>Flavobacteriaceae</taxon>
        <taxon>Altibacter/Constantimarinum group</taxon>
        <taxon>Constantimarinum</taxon>
    </lineage>
</organism>
<keyword evidence="1" id="KW-0812">Transmembrane</keyword>
<sequence>MFSTSQWIFSACFLVAFVILMIFSYKKDKKLHKKHYKGTLWILAGFLVFVLLLLAIKTVLKE</sequence>
<reference evidence="2 3" key="1">
    <citation type="submission" date="2020-04" db="EMBL/GenBank/DDBJ databases">
        <title>Genome sequence of Altibacter aquimarinus strain ALE3EI.</title>
        <authorList>
            <person name="Oh H.-M."/>
            <person name="Jang D."/>
        </authorList>
    </citation>
    <scope>NUCLEOTIDE SEQUENCE [LARGE SCALE GENOMIC DNA]</scope>
    <source>
        <strain evidence="2 3">ALE3EI</strain>
    </source>
</reference>
<dbReference type="Proteomes" id="UP000515514">
    <property type="component" value="Chromosome"/>
</dbReference>
<keyword evidence="1" id="KW-1133">Transmembrane helix</keyword>
<name>A0A7G8PR06_9FLAO</name>
<dbReference type="KEGG" id="alti:ALE3EI_0182"/>
<proteinExistence type="predicted"/>
<evidence type="ECO:0000313" key="2">
    <source>
        <dbReference type="EMBL" id="QNJ96772.1"/>
    </source>
</evidence>
<dbReference type="AlphaFoldDB" id="A0A7G8PR06"/>
<keyword evidence="3" id="KW-1185">Reference proteome</keyword>
<feature type="transmembrane region" description="Helical" evidence="1">
    <location>
        <begin position="6"/>
        <end position="26"/>
    </location>
</feature>
<evidence type="ECO:0000256" key="1">
    <source>
        <dbReference type="SAM" id="Phobius"/>
    </source>
</evidence>
<protein>
    <submittedName>
        <fullName evidence="2">Uncharacterized protein</fullName>
    </submittedName>
</protein>
<gene>
    <name evidence="2" type="ORF">ALE3EI_0182</name>
</gene>